<gene>
    <name evidence="1" type="ORF">ALO75_200312</name>
</gene>
<dbReference type="Proteomes" id="UP000051335">
    <property type="component" value="Unassembled WGS sequence"/>
</dbReference>
<comment type="caution">
    <text evidence="1">The sequence shown here is derived from an EMBL/GenBank/DDBJ whole genome shotgun (WGS) entry which is preliminary data.</text>
</comment>
<sequence>MLLDFQQGFDGAHFRAVEFASCSGIELLHHGICQFAGQWHSTAIPAWYGGFLAGRALDVGRHVFHSNQLQQASAEQKAVPGFESGDEAFFDAAQRATAAAFFPVFQVDGGLADDGPHAHAVASGKTRIGDPPDAVLVRFGAAVIGIGGQRVASVANKRQRPLPLLVAEVVVSPGAAYFVQQFIGQEATAQGDADQVLDQHVQRLVWGFAGLDHPGFDGVMGGSGFDQLQAVGRHQCHARRTTRRVARAPGALHQARDAFGRTDLQHALDRQKIHAQVQTGGAHYGLECAFFQRALDPVADLSRQRPVMQGNQPGPVGAGFQ</sequence>
<keyword evidence="2" id="KW-1185">Reference proteome</keyword>
<name>A0A0P9N058_9PSED</name>
<dbReference type="EMBL" id="LJQC01000944">
    <property type="protein sequence ID" value="KPW90348.1"/>
    <property type="molecule type" value="Genomic_DNA"/>
</dbReference>
<dbReference type="AlphaFoldDB" id="A0A0P9N058"/>
<reference evidence="1 2" key="1">
    <citation type="submission" date="2015-09" db="EMBL/GenBank/DDBJ databases">
        <title>Genome announcement of multiple Pseudomonas syringae strains.</title>
        <authorList>
            <person name="Thakur S."/>
            <person name="Wang P.W."/>
            <person name="Gong Y."/>
            <person name="Weir B.S."/>
            <person name="Guttman D.S."/>
        </authorList>
    </citation>
    <scope>NUCLEOTIDE SEQUENCE [LARGE SCALE GENOMIC DNA]</scope>
    <source>
        <strain evidence="1 2">ICMP17001</strain>
    </source>
</reference>
<dbReference type="AntiFam" id="ANF00172">
    <property type="entry name" value="Shadow ORF (opposite lhr)"/>
</dbReference>
<evidence type="ECO:0000313" key="1">
    <source>
        <dbReference type="EMBL" id="KPW90348.1"/>
    </source>
</evidence>
<organism evidence="1 2">
    <name type="scientific">Pseudomonas syringae pv. coryli</name>
    <dbReference type="NCBI Taxonomy" id="317659"/>
    <lineage>
        <taxon>Bacteria</taxon>
        <taxon>Pseudomonadati</taxon>
        <taxon>Pseudomonadota</taxon>
        <taxon>Gammaproteobacteria</taxon>
        <taxon>Pseudomonadales</taxon>
        <taxon>Pseudomonadaceae</taxon>
        <taxon>Pseudomonas</taxon>
    </lineage>
</organism>
<evidence type="ECO:0000313" key="2">
    <source>
        <dbReference type="Proteomes" id="UP000051335"/>
    </source>
</evidence>
<accession>A0A0P9N058</accession>
<proteinExistence type="predicted"/>
<protein>
    <submittedName>
        <fullName evidence="1">Amino acid ABC transporter</fullName>
    </submittedName>
</protein>